<gene>
    <name evidence="2" type="ORF">THAOC_26656</name>
</gene>
<feature type="compositionally biased region" description="Basic and acidic residues" evidence="1">
    <location>
        <begin position="415"/>
        <end position="431"/>
    </location>
</feature>
<comment type="caution">
    <text evidence="2">The sequence shown here is derived from an EMBL/GenBank/DDBJ whole genome shotgun (WGS) entry which is preliminary data.</text>
</comment>
<feature type="non-terminal residue" evidence="2">
    <location>
        <position position="1287"/>
    </location>
</feature>
<feature type="region of interest" description="Disordered" evidence="1">
    <location>
        <begin position="480"/>
        <end position="500"/>
    </location>
</feature>
<feature type="compositionally biased region" description="Acidic residues" evidence="1">
    <location>
        <begin position="1160"/>
        <end position="1177"/>
    </location>
</feature>
<sequence>MQREMIIPNSIRSLFRKVYAWAKDWGTQRSSGSTAGGLGANARQWENRDVIYIGSGGRGANARRENRDVIYIGGSDPRQWARQSMRDWRGRPTTNCPERERIERQFKAMEDLQDVTFVVTNENLEWVVDDERDDTSSSAADDEGCMPAKPQRHLVLPDAGICICNNNNNSDRMCRRRANECAICFTEGEGSSSAEVERAERFGCTRAPQPSSCESRQTQELKGRGRDSLSISHSFDLAIRTAKVCPRPHRLIEYTTRKKREGSHQKQERAKERNANQDHGSGGEHPRQRYLPQFALQPVHLHVRRGPTARAPPQPDGGRLRTPPPGWLADEVAGKSSAAHSAAPHPPSSPSSTDGQRSPDALKLRSGGGRNPNAAQQRVPPAIGRPSCRATVPTRPGHSHSIKPGFSMIPESPTEEGREGRDEDENGARAEEDGEESCGSCGSMDDEESAKPPVPTSFSAKPNPMMDYVPQYNLCKKDSKVKVGRKKKKKKDGVHGGGEKIDVDQALEHYYEMEKLLPGETPPIITMSSSASTETLEPVDLAQLKTVLDSEPQSEIDSMYAQIIEGIREEIEDFEAAENREDKVDMLLQCYGSFAGDSTLASDIDDDTIATEKDVPTTRTKTKSFDASSKASSSGRSRFSVPSSFSKVTRAIKLGRPNRRASTDSPKSSKMASSGLPPPGRSKAPISSKAARAEGLYKKSQQPMNKKSDSCHSDSCEPVVIVPSLDEDSLQVQLNRSQNEEKSLLFVEIGHDLANDDEPTVPGRQTYFLPGTSKDEIEGPPNAGLPAVAEEEITEDKTETPSKGGAGGSDKGAAENAGKPSELPSDADIAVKKKKRDISKGFEVVRIRTGKEKIRPSTRTKKYVALSKKLELEENEQTKAEKEAEKARKEAEKEAEKARKLADKKAEKIRKEAEKKEKEKKKLRETARMDEERFAARQQKGARNDVANYNAPTPKRGNKSAKPYSPRFKSESSNESVPKVDRAKTRDKASKGEAPAKASFNDKKSPKNQKNTSHASGKGVKPKKTSKQRGRTQKRSLAPVIETASSESSSAENRPTANVEKAPSHRRFKSPLRLKMFTAGEEAEEGDQGKVGKQVTPTPSPRNAKSPKKQGMRSNIADRKKKSEASKPDEPKSKTQSVSRSPSGYIPLAERAIRFSSTADEFEDESSSSSDEDDVRDEYESPRRGQSGRGSRRLIERDITFETVDSRYESFGGDSRYESFGGDSRYESFGGDSYDGEAFPVSIFDDVIDSLGRRLIGDDGDYELRRGRRNSIGRTVSSSSYIDGYAM</sequence>
<dbReference type="OMA" id="CYTERET"/>
<evidence type="ECO:0000313" key="3">
    <source>
        <dbReference type="Proteomes" id="UP000266841"/>
    </source>
</evidence>
<feature type="compositionally biased region" description="Basic and acidic residues" evidence="1">
    <location>
        <begin position="706"/>
        <end position="715"/>
    </location>
</feature>
<reference evidence="2 3" key="1">
    <citation type="journal article" date="2012" name="Genome Biol.">
        <title>Genome and low-iron response of an oceanic diatom adapted to chronic iron limitation.</title>
        <authorList>
            <person name="Lommer M."/>
            <person name="Specht M."/>
            <person name="Roy A.S."/>
            <person name="Kraemer L."/>
            <person name="Andreson R."/>
            <person name="Gutowska M.A."/>
            <person name="Wolf J."/>
            <person name="Bergner S.V."/>
            <person name="Schilhabel M.B."/>
            <person name="Klostermeier U.C."/>
            <person name="Beiko R.G."/>
            <person name="Rosenstiel P."/>
            <person name="Hippler M."/>
            <person name="Laroche J."/>
        </authorList>
    </citation>
    <scope>NUCLEOTIDE SEQUENCE [LARGE SCALE GENOMIC DNA]</scope>
    <source>
        <strain evidence="2 3">CCMP1005</strain>
    </source>
</reference>
<name>K0S4K4_THAOC</name>
<dbReference type="Proteomes" id="UP000266841">
    <property type="component" value="Unassembled WGS sequence"/>
</dbReference>
<proteinExistence type="predicted"/>
<feature type="compositionally biased region" description="Basic and acidic residues" evidence="1">
    <location>
        <begin position="1116"/>
        <end position="1133"/>
    </location>
</feature>
<organism evidence="2 3">
    <name type="scientific">Thalassiosira oceanica</name>
    <name type="common">Marine diatom</name>
    <dbReference type="NCBI Taxonomy" id="159749"/>
    <lineage>
        <taxon>Eukaryota</taxon>
        <taxon>Sar</taxon>
        <taxon>Stramenopiles</taxon>
        <taxon>Ochrophyta</taxon>
        <taxon>Bacillariophyta</taxon>
        <taxon>Coscinodiscophyceae</taxon>
        <taxon>Thalassiosirophycidae</taxon>
        <taxon>Thalassiosirales</taxon>
        <taxon>Thalassiosiraceae</taxon>
        <taxon>Thalassiosira</taxon>
    </lineage>
</organism>
<protein>
    <submittedName>
        <fullName evidence="2">Uncharacterized protein</fullName>
    </submittedName>
</protein>
<feature type="region of interest" description="Disordered" evidence="1">
    <location>
        <begin position="871"/>
        <end position="1198"/>
    </location>
</feature>
<feature type="compositionally biased region" description="Basic and acidic residues" evidence="1">
    <location>
        <begin position="968"/>
        <end position="991"/>
    </location>
</feature>
<feature type="compositionally biased region" description="Basic and acidic residues" evidence="1">
    <location>
        <begin position="217"/>
        <end position="227"/>
    </location>
</feature>
<feature type="compositionally biased region" description="Basic and acidic residues" evidence="1">
    <location>
        <begin position="871"/>
        <end position="935"/>
    </location>
</feature>
<feature type="region of interest" description="Disordered" evidence="1">
    <location>
        <begin position="306"/>
        <end position="465"/>
    </location>
</feature>
<evidence type="ECO:0000256" key="1">
    <source>
        <dbReference type="SAM" id="MobiDB-lite"/>
    </source>
</evidence>
<feature type="compositionally biased region" description="Basic residues" evidence="1">
    <location>
        <begin position="482"/>
        <end position="492"/>
    </location>
</feature>
<evidence type="ECO:0000313" key="2">
    <source>
        <dbReference type="EMBL" id="EJK53827.1"/>
    </source>
</evidence>
<feature type="region of interest" description="Disordered" evidence="1">
    <location>
        <begin position="250"/>
        <end position="287"/>
    </location>
</feature>
<feature type="region of interest" description="Disordered" evidence="1">
    <location>
        <begin position="596"/>
        <end position="716"/>
    </location>
</feature>
<accession>K0S4K4</accession>
<keyword evidence="3" id="KW-1185">Reference proteome</keyword>
<feature type="region of interest" description="Disordered" evidence="1">
    <location>
        <begin position="203"/>
        <end position="227"/>
    </location>
</feature>
<feature type="compositionally biased region" description="Low complexity" evidence="1">
    <location>
        <begin position="625"/>
        <end position="648"/>
    </location>
</feature>
<dbReference type="EMBL" id="AGNL01036938">
    <property type="protein sequence ID" value="EJK53827.1"/>
    <property type="molecule type" value="Genomic_DNA"/>
</dbReference>
<feature type="compositionally biased region" description="Basic residues" evidence="1">
    <location>
        <begin position="1020"/>
        <end position="1034"/>
    </location>
</feature>
<feature type="compositionally biased region" description="Polar residues" evidence="1">
    <location>
        <begin position="663"/>
        <end position="672"/>
    </location>
</feature>
<feature type="region of interest" description="Disordered" evidence="1">
    <location>
        <begin position="754"/>
        <end position="835"/>
    </location>
</feature>